<dbReference type="PROSITE" id="PS01124">
    <property type="entry name" value="HTH_ARAC_FAMILY_2"/>
    <property type="match status" value="1"/>
</dbReference>
<dbReference type="InterPro" id="IPR018062">
    <property type="entry name" value="HTH_AraC-typ_CS"/>
</dbReference>
<evidence type="ECO:0000313" key="6">
    <source>
        <dbReference type="EMBL" id="QHQ38030.1"/>
    </source>
</evidence>
<gene>
    <name evidence="6" type="ORF">GTQ55_02775</name>
    <name evidence="5" type="ORF">HNQ53_001417</name>
</gene>
<dbReference type="GO" id="GO:0043565">
    <property type="term" value="F:sequence-specific DNA binding"/>
    <property type="evidence" value="ECO:0007669"/>
    <property type="project" value="InterPro"/>
</dbReference>
<dbReference type="OrthoDB" id="9816461at2"/>
<evidence type="ECO:0000256" key="2">
    <source>
        <dbReference type="ARBA" id="ARBA00023125"/>
    </source>
</evidence>
<feature type="domain" description="HTH araC/xylS-type" evidence="4">
    <location>
        <begin position="201"/>
        <end position="298"/>
    </location>
</feature>
<dbReference type="PRINTS" id="PR00032">
    <property type="entry name" value="HTHARAC"/>
</dbReference>
<dbReference type="SUPFAM" id="SSF46689">
    <property type="entry name" value="Homeodomain-like"/>
    <property type="match status" value="2"/>
</dbReference>
<dbReference type="RefSeq" id="WP_161857366.1">
    <property type="nucleotide sequence ID" value="NZ_CP047491.1"/>
</dbReference>
<keyword evidence="1" id="KW-0805">Transcription regulation</keyword>
<dbReference type="GO" id="GO:0003700">
    <property type="term" value="F:DNA-binding transcription factor activity"/>
    <property type="evidence" value="ECO:0007669"/>
    <property type="project" value="InterPro"/>
</dbReference>
<dbReference type="InterPro" id="IPR018060">
    <property type="entry name" value="HTH_AraC"/>
</dbReference>
<organism evidence="5 8">
    <name type="scientific">Microbulbifer hydrolyticus</name>
    <dbReference type="NCBI Taxonomy" id="48074"/>
    <lineage>
        <taxon>Bacteria</taxon>
        <taxon>Pseudomonadati</taxon>
        <taxon>Pseudomonadota</taxon>
        <taxon>Gammaproteobacteria</taxon>
        <taxon>Cellvibrionales</taxon>
        <taxon>Microbulbiferaceae</taxon>
        <taxon>Microbulbifer</taxon>
    </lineage>
</organism>
<keyword evidence="2 5" id="KW-0238">DNA-binding</keyword>
<dbReference type="EMBL" id="CP047491">
    <property type="protein sequence ID" value="QHQ38030.1"/>
    <property type="molecule type" value="Genomic_DNA"/>
</dbReference>
<name>A0A6P1T8S4_9GAMM</name>
<dbReference type="Proteomes" id="UP000563601">
    <property type="component" value="Unassembled WGS sequence"/>
</dbReference>
<dbReference type="Gene3D" id="1.10.10.60">
    <property type="entry name" value="Homeodomain-like"/>
    <property type="match status" value="1"/>
</dbReference>
<evidence type="ECO:0000256" key="1">
    <source>
        <dbReference type="ARBA" id="ARBA00023015"/>
    </source>
</evidence>
<proteinExistence type="predicted"/>
<accession>A0A6P1T8S4</accession>
<dbReference type="Pfam" id="PF12833">
    <property type="entry name" value="HTH_18"/>
    <property type="match status" value="1"/>
</dbReference>
<evidence type="ECO:0000256" key="3">
    <source>
        <dbReference type="ARBA" id="ARBA00023163"/>
    </source>
</evidence>
<reference evidence="5 8" key="2">
    <citation type="submission" date="2020-08" db="EMBL/GenBank/DDBJ databases">
        <title>Genomic Encyclopedia of Type Strains, Phase IV (KMG-IV): sequencing the most valuable type-strain genomes for metagenomic binning, comparative biology and taxonomic classification.</title>
        <authorList>
            <person name="Goeker M."/>
        </authorList>
    </citation>
    <scope>NUCLEOTIDE SEQUENCE [LARGE SCALE GENOMIC DNA]</scope>
    <source>
        <strain evidence="5 8">DSM 11525</strain>
    </source>
</reference>
<protein>
    <submittedName>
        <fullName evidence="5">AraC-like DNA-binding protein</fullName>
    </submittedName>
    <submittedName>
        <fullName evidence="6">Helix-turn-helix domain-containing protein</fullName>
    </submittedName>
</protein>
<dbReference type="InterPro" id="IPR050204">
    <property type="entry name" value="AraC_XylS_family_regulators"/>
</dbReference>
<dbReference type="PROSITE" id="PS00041">
    <property type="entry name" value="HTH_ARAC_FAMILY_1"/>
    <property type="match status" value="1"/>
</dbReference>
<evidence type="ECO:0000313" key="7">
    <source>
        <dbReference type="Proteomes" id="UP000464675"/>
    </source>
</evidence>
<evidence type="ECO:0000313" key="8">
    <source>
        <dbReference type="Proteomes" id="UP000563601"/>
    </source>
</evidence>
<sequence>MTKAMVRGRQQPRELIENRVSFAGPSSELSVYDTYLPAERVGLSAGELLYCGMISGRKIMHAQGDYDAEFLPRESFVMAPGEHVEIDFPDARLENPTSCLTIEIARDRVENICSRLNGAAPLQREFEDWRYRPDSLIHTRHSPATQELLQRLVTTFTENSGDRDFLVDLGVSELVVRMLREQMRTFLLKVCENNPEVNGLGAAVHHIQLHLDQPLDTAQLSKIACMSRSRFYSEFKKHLGCTPAEFQQHLRMQAARDRLARGESVTRVCFDLGYRHLSHFSRRFQQEFGQSPKQYRNGAMARSIQPGAQ</sequence>
<dbReference type="InterPro" id="IPR020449">
    <property type="entry name" value="Tscrpt_reg_AraC-type_HTH"/>
</dbReference>
<dbReference type="AlphaFoldDB" id="A0A6P1T8S4"/>
<dbReference type="EMBL" id="JACHHR010000002">
    <property type="protein sequence ID" value="MBB5211199.1"/>
    <property type="molecule type" value="Genomic_DNA"/>
</dbReference>
<evidence type="ECO:0000259" key="4">
    <source>
        <dbReference type="PROSITE" id="PS01124"/>
    </source>
</evidence>
<dbReference type="PANTHER" id="PTHR46796">
    <property type="entry name" value="HTH-TYPE TRANSCRIPTIONAL ACTIVATOR RHAS-RELATED"/>
    <property type="match status" value="1"/>
</dbReference>
<dbReference type="Pfam" id="PF06719">
    <property type="entry name" value="AraC_N"/>
    <property type="match status" value="1"/>
</dbReference>
<dbReference type="InterPro" id="IPR009594">
    <property type="entry name" value="Tscrpt_reg_HTH_AraC_N"/>
</dbReference>
<evidence type="ECO:0000313" key="5">
    <source>
        <dbReference type="EMBL" id="MBB5211199.1"/>
    </source>
</evidence>
<keyword evidence="7" id="KW-1185">Reference proteome</keyword>
<keyword evidence="3" id="KW-0804">Transcription</keyword>
<dbReference type="SMART" id="SM00342">
    <property type="entry name" value="HTH_ARAC"/>
    <property type="match status" value="1"/>
</dbReference>
<reference evidence="6 7" key="1">
    <citation type="submission" date="2020-01" db="EMBL/GenBank/DDBJ databases">
        <title>The possibility of degradation of plastic by Microbulbifer hydrolyticus IRE-31.</title>
        <authorList>
            <person name="Liu L."/>
        </authorList>
    </citation>
    <scope>NUCLEOTIDE SEQUENCE [LARGE SCALE GENOMIC DNA]</scope>
    <source>
        <strain evidence="6 7">IRE-31</strain>
    </source>
</reference>
<dbReference type="InterPro" id="IPR009057">
    <property type="entry name" value="Homeodomain-like_sf"/>
</dbReference>
<dbReference type="Proteomes" id="UP000464675">
    <property type="component" value="Chromosome"/>
</dbReference>